<protein>
    <submittedName>
        <fullName evidence="1">Uncharacterized protein</fullName>
    </submittedName>
</protein>
<dbReference type="STRING" id="317655.Sala_0052"/>
<dbReference type="AlphaFoldDB" id="Q1GX44"/>
<dbReference type="EMBL" id="CP000356">
    <property type="protein sequence ID" value="ABF51778.1"/>
    <property type="molecule type" value="Genomic_DNA"/>
</dbReference>
<dbReference type="RefSeq" id="WP_011540393.1">
    <property type="nucleotide sequence ID" value="NC_008048.1"/>
</dbReference>
<organism evidence="1 2">
    <name type="scientific">Sphingopyxis alaskensis (strain DSM 13593 / LMG 18877 / RB2256)</name>
    <name type="common">Sphingomonas alaskensis</name>
    <dbReference type="NCBI Taxonomy" id="317655"/>
    <lineage>
        <taxon>Bacteria</taxon>
        <taxon>Pseudomonadati</taxon>
        <taxon>Pseudomonadota</taxon>
        <taxon>Alphaproteobacteria</taxon>
        <taxon>Sphingomonadales</taxon>
        <taxon>Sphingomonadaceae</taxon>
        <taxon>Sphingopyxis</taxon>
    </lineage>
</organism>
<keyword evidence="2" id="KW-1185">Reference proteome</keyword>
<dbReference type="KEGG" id="sal:Sala_0052"/>
<dbReference type="HOGENOM" id="CLU_1692202_0_0_5"/>
<dbReference type="SUPFAM" id="SSF102712">
    <property type="entry name" value="JAB1/MPN domain"/>
    <property type="match status" value="1"/>
</dbReference>
<evidence type="ECO:0000313" key="1">
    <source>
        <dbReference type="EMBL" id="ABF51778.1"/>
    </source>
</evidence>
<proteinExistence type="predicted"/>
<evidence type="ECO:0000313" key="2">
    <source>
        <dbReference type="Proteomes" id="UP000006578"/>
    </source>
</evidence>
<accession>Q1GX44</accession>
<gene>
    <name evidence="1" type="ordered locus">Sala_0052</name>
</gene>
<reference evidence="1 2" key="1">
    <citation type="journal article" date="2009" name="Proc. Natl. Acad. Sci. U.S.A.">
        <title>The genomic basis of trophic strategy in marine bacteria.</title>
        <authorList>
            <person name="Lauro F.M."/>
            <person name="McDougald D."/>
            <person name="Thomas T."/>
            <person name="Williams T.J."/>
            <person name="Egan S."/>
            <person name="Rice S."/>
            <person name="DeMaere M.Z."/>
            <person name="Ting L."/>
            <person name="Ertan H."/>
            <person name="Johnson J."/>
            <person name="Ferriera S."/>
            <person name="Lapidus A."/>
            <person name="Anderson I."/>
            <person name="Kyrpides N."/>
            <person name="Munk A.C."/>
            <person name="Detter C."/>
            <person name="Han C.S."/>
            <person name="Brown M.V."/>
            <person name="Robb F.T."/>
            <person name="Kjelleberg S."/>
            <person name="Cavicchioli R."/>
        </authorList>
    </citation>
    <scope>NUCLEOTIDE SEQUENCE [LARGE SCALE GENOMIC DNA]</scope>
    <source>
        <strain evidence="2">DSM 13593 / LMG 18877 / RB2256</strain>
    </source>
</reference>
<name>Q1GX44_SPHAL</name>
<dbReference type="eggNOG" id="COG1310">
    <property type="taxonomic scope" value="Bacteria"/>
</dbReference>
<dbReference type="Proteomes" id="UP000006578">
    <property type="component" value="Chromosome"/>
</dbReference>
<sequence length="159" mass="17337">MVSSADSFRLSWLGWWRLVGQLRRRGRGIRESGAFLLGHRHSGPGVVTDFVFYDEIDPDALSRGHVHLSGQALGKVWDRCGVRGLEVLADVHTHPGSAGQSDSDRAYPMIAIKGHTALIIPAFARSATNLRGVGVYRHLGAGNWISLPSPKAGWRGITF</sequence>
<dbReference type="Gene3D" id="3.40.140.10">
    <property type="entry name" value="Cytidine Deaminase, domain 2"/>
    <property type="match status" value="1"/>
</dbReference>